<accession>A0ACB7IZ72</accession>
<gene>
    <name evidence="1" type="ORF">CCMSSC00406_0000432</name>
</gene>
<protein>
    <submittedName>
        <fullName evidence="1">Uncharacterized protein</fullName>
    </submittedName>
</protein>
<evidence type="ECO:0000313" key="2">
    <source>
        <dbReference type="Proteomes" id="UP000824881"/>
    </source>
</evidence>
<evidence type="ECO:0000313" key="1">
    <source>
        <dbReference type="EMBL" id="KAG9222879.1"/>
    </source>
</evidence>
<comment type="caution">
    <text evidence="1">The sequence shown here is derived from an EMBL/GenBank/DDBJ whole genome shotgun (WGS) entry which is preliminary data.</text>
</comment>
<reference evidence="1 2" key="1">
    <citation type="journal article" date="2021" name="Appl. Environ. Microbiol.">
        <title>Genetic linkage and physical mapping for an oyster mushroom Pleurotus cornucopiae and QTL analysis for the trait cap color.</title>
        <authorList>
            <person name="Zhang Y."/>
            <person name="Gao W."/>
            <person name="Sonnenberg A."/>
            <person name="Chen Q."/>
            <person name="Zhang J."/>
            <person name="Huang C."/>
        </authorList>
    </citation>
    <scope>NUCLEOTIDE SEQUENCE [LARGE SCALE GENOMIC DNA]</scope>
    <source>
        <strain evidence="1">CCMSSC00406</strain>
    </source>
</reference>
<organism evidence="1 2">
    <name type="scientific">Pleurotus cornucopiae</name>
    <name type="common">Cornucopia mushroom</name>
    <dbReference type="NCBI Taxonomy" id="5321"/>
    <lineage>
        <taxon>Eukaryota</taxon>
        <taxon>Fungi</taxon>
        <taxon>Dikarya</taxon>
        <taxon>Basidiomycota</taxon>
        <taxon>Agaricomycotina</taxon>
        <taxon>Agaricomycetes</taxon>
        <taxon>Agaricomycetidae</taxon>
        <taxon>Agaricales</taxon>
        <taxon>Pleurotineae</taxon>
        <taxon>Pleurotaceae</taxon>
        <taxon>Pleurotus</taxon>
    </lineage>
</organism>
<proteinExistence type="predicted"/>
<dbReference type="EMBL" id="WQMT02000005">
    <property type="protein sequence ID" value="KAG9222879.1"/>
    <property type="molecule type" value="Genomic_DNA"/>
</dbReference>
<name>A0ACB7IZ72_PLECO</name>
<dbReference type="Proteomes" id="UP000824881">
    <property type="component" value="Unassembled WGS sequence"/>
</dbReference>
<sequence>MFRLRATFKARYWLFILAAPVMFSSFRNALENLAQVPLENQVVRRGSDPVSAAGPGRDPPSRSASLDIQGSPSSPSLLSSSHLAESALLNLRKSLASNRSGSPGPPGRPKSPAVATSVSDGAIRPAKSRLEERLRASFTVGDISSRGSTENSTRATPSPAPASDPPEVVPTAIPLPDSLPVSPSLASEQPSVSESLHLTGSKIPEQAQDPLEVSTAEGTTEEHQPKAGIPLPDGAEESHERADTKLNEEDVLPPHPEEPLAKSPPLTDIPELQPAVLEERLEPSPPPSQLDTTSNSVSPPPEAETPSNDSAIEPHTLDATIEVAPGDVELPSEERTSADETPLQVNGHVTEHTSSTDDVIQKQLRQLERRFAEVTESFKKLQSEKDAADNLVRTLTPLEGLEDLDTFKDYLQSLILKVEISEDDIKRLNGKLSRQSDRIDELRDTHRLESHSQSDQIERLRKQAAETEALLKASHDTAAQAESENASTRAELETLKKELERTQGLAKEEEEKRVKAISLLKTVRQKLVKAEKDRDEARGELAAVKEREKGDRDKEEAERSRLQKEIDSVNAERERAVAGLKGQFDKEVAGVKERYEREISALKGQFELEAISTKSGYSKELSSKDAQISTLEKSVNALSNDKNNLFEQMQLRQAESESLQSHLESLQSQNAELQFQLREANDRLALLSENLAEARHEQDAKAQAPLASSEEVARLLSATQSKYETKLADMRKDLLATEKERNDAEADWSRKLREKTREADELKRVLASSAKNREESQATVDGLASQIDQLKQEIQQYKRQVVELQHQATSGNDQENNLKDTINELKTKVMALERNAEENSKRETHLKATNKTLREELRKVQSSAALLERQRHPGVGYWSRQDSSSTESRTSVSSETPSRTTSPAPSQSKSDEEVNLEYLRNVILQFLEHKEMRPNLVKVLSIILHFTPQETRRLVAKV</sequence>
<keyword evidence="2" id="KW-1185">Reference proteome</keyword>